<accession>A0A5C4Y8T6</accession>
<sequence>MLYPIRQNVRLSAGTVTLRAWPATVADAHLSDLLTLTVTLGTLRDEWANFQRGDLEPGVWAAFWRLIHASLEASSALPRPLIWNDRLELLTAMWELNDVEETAGKLMALTQRSARLLTRIQGQTTPRSTSSFSASSGRSHMPA</sequence>
<name>A0A5C4Y8T6_9DEIO</name>
<dbReference type="AlphaFoldDB" id="A0A5C4Y8T6"/>
<gene>
    <name evidence="3" type="ORF">FHR04_05945</name>
    <name evidence="2" type="ORF">HNQ04_002058</name>
</gene>
<reference evidence="2 5" key="2">
    <citation type="submission" date="2020-08" db="EMBL/GenBank/DDBJ databases">
        <title>Genomic Encyclopedia of Type Strains, Phase IV (KMG-IV): sequencing the most valuable type-strain genomes for metagenomic binning, comparative biology and taxonomic classification.</title>
        <authorList>
            <person name="Goeker M."/>
        </authorList>
    </citation>
    <scope>NUCLEOTIDE SEQUENCE [LARGE SCALE GENOMIC DNA]</scope>
    <source>
        <strain evidence="2 5">DSM 12027</strain>
    </source>
</reference>
<organism evidence="3 4">
    <name type="scientific">Deinococcus radiopugnans ATCC 19172</name>
    <dbReference type="NCBI Taxonomy" id="585398"/>
    <lineage>
        <taxon>Bacteria</taxon>
        <taxon>Thermotogati</taxon>
        <taxon>Deinococcota</taxon>
        <taxon>Deinococci</taxon>
        <taxon>Deinococcales</taxon>
        <taxon>Deinococcaceae</taxon>
        <taxon>Deinococcus</taxon>
    </lineage>
</organism>
<protein>
    <submittedName>
        <fullName evidence="3">Uncharacterized protein</fullName>
    </submittedName>
</protein>
<evidence type="ECO:0000313" key="4">
    <source>
        <dbReference type="Proteomes" id="UP000313988"/>
    </source>
</evidence>
<dbReference type="EMBL" id="VDMO01000005">
    <property type="protein sequence ID" value="TNM71908.1"/>
    <property type="molecule type" value="Genomic_DNA"/>
</dbReference>
<evidence type="ECO:0000313" key="5">
    <source>
        <dbReference type="Proteomes" id="UP000629870"/>
    </source>
</evidence>
<dbReference type="Proteomes" id="UP000629870">
    <property type="component" value="Unassembled WGS sequence"/>
</dbReference>
<dbReference type="Proteomes" id="UP000313988">
    <property type="component" value="Unassembled WGS sequence"/>
</dbReference>
<comment type="caution">
    <text evidence="3">The sequence shown here is derived from an EMBL/GenBank/DDBJ whole genome shotgun (WGS) entry which is preliminary data.</text>
</comment>
<keyword evidence="5" id="KW-1185">Reference proteome</keyword>
<evidence type="ECO:0000313" key="2">
    <source>
        <dbReference type="EMBL" id="MBB6016803.1"/>
    </source>
</evidence>
<dbReference type="EMBL" id="JACHEW010000009">
    <property type="protein sequence ID" value="MBB6016803.1"/>
    <property type="molecule type" value="Genomic_DNA"/>
</dbReference>
<reference evidence="3 4" key="1">
    <citation type="submission" date="2019-06" db="EMBL/GenBank/DDBJ databases">
        <title>Genome sequence of Deinococcus radiopugnans ATCC 19172.</title>
        <authorList>
            <person name="Maclea K.S."/>
            <person name="Maynard C.R."/>
        </authorList>
    </citation>
    <scope>NUCLEOTIDE SEQUENCE [LARGE SCALE GENOMIC DNA]</scope>
    <source>
        <strain evidence="3 4">ATCC 19172</strain>
    </source>
</reference>
<feature type="compositionally biased region" description="Low complexity" evidence="1">
    <location>
        <begin position="128"/>
        <end position="143"/>
    </location>
</feature>
<dbReference type="RefSeq" id="WP_139401569.1">
    <property type="nucleotide sequence ID" value="NZ_JACHEW010000009.1"/>
</dbReference>
<evidence type="ECO:0000313" key="3">
    <source>
        <dbReference type="EMBL" id="TNM71908.1"/>
    </source>
</evidence>
<evidence type="ECO:0000256" key="1">
    <source>
        <dbReference type="SAM" id="MobiDB-lite"/>
    </source>
</evidence>
<dbReference type="OrthoDB" id="70351at2"/>
<proteinExistence type="predicted"/>
<feature type="region of interest" description="Disordered" evidence="1">
    <location>
        <begin position="120"/>
        <end position="143"/>
    </location>
</feature>